<name>A0ACC0QV98_9HYPO</name>
<sequence length="1019" mass="114163">MACQTTLPASWYTSKAIYGLERRAIFLKSWILLGAVTKWPNAQEDYRCELAQVNYTIRRSSADWKTIKIFSDAGSEIRSYLTTGGLLFMTLSDETVSFQEFFPGLEELIKDCDFTDLPLQRPLNYVGNYNWKTLVDGYQECLHCAYAHPEFSKKYTPTTYKVINRHNYSQHLAGPCSANDGLFVYLFPNSTLSIYGGGMTSWRVCPLEEPGNCVMEFDYYHPAPAGSEEFEDYYKFARQVALEDKELCEKAQQNLNIGVYTEGILNPNKENGVVYYQSRVLEMCSAQFEKDRLKSNAPPPQPLESSTAQVAESFREEAPRQTLKKAKHEKSRHGCVTCKAKRRKCDELKPSCSQCLRRRVPCGGYSLELIWKEIEKPDQTSYCARKTTKTRHLQTVNSHQTTSSDRPQERTSSPLPSSRISEDPESNTMEVVASPRPQDDDILQALDSPAAPSLGISFSPTEQVADFDMLFLDLNAIVDPKTNVTEESTEAVLPNFLDLASENLGAPDILSDQDPDVLDSAEDSWISALNLAVSPSLQLNGHGLFNLYRQPAIRDNSPESIAMLYNNRICEILYIKEDPTGNPWRKVVWPLAKDHPALYHAIAAMTCFNGAKCLPRLRAEGVRHLENSMGKLSVEANGSMRLEVALIVTLALSIAQTWYYPRASNGISHINKAKDLLQQGLSKDLASRPLEGNLCLSFLANLWLYMDVLTRITCSNVQAMDLDLMTACSSTSPCPEPQVDPLMGCAGALFPLIGRVADLVRRVRKTQDKLNSPVIVARAVELKMAIECWTPSMSLEVAGDAESLTPNASDLVQTANSYKWATLLLLYQAVPELPIRFSFSEMARKVLVLIATVPLHSRAVIFHILPLMIAGCEATEAEDRDWIRDRWKSMTTGNSSGIVDRCLELTLEVWRRRDSYGKHRQSCEGSNHGRTGNSLFSAGSRDAGLDFEQGMVPESGFESDCACMQQEWEPPTSLLLFDSTALTQQDASGLKTDARNYTVKSRLHWLTVMEEWGWEVMLG</sequence>
<dbReference type="Proteomes" id="UP001065298">
    <property type="component" value="Chromosome 6"/>
</dbReference>
<evidence type="ECO:0000313" key="1">
    <source>
        <dbReference type="EMBL" id="KAI8666166.1"/>
    </source>
</evidence>
<protein>
    <submittedName>
        <fullName evidence="1">Uncharacterized protein</fullName>
    </submittedName>
</protein>
<comment type="caution">
    <text evidence="1">The sequence shown here is derived from an EMBL/GenBank/DDBJ whole genome shotgun (WGS) entry which is preliminary data.</text>
</comment>
<proteinExistence type="predicted"/>
<keyword evidence="2" id="KW-1185">Reference proteome</keyword>
<reference evidence="1" key="1">
    <citation type="submission" date="2022-06" db="EMBL/GenBank/DDBJ databases">
        <title>Fusarium solani species complex genomes reveal bases of compartmentalisation and animal pathogenesis.</title>
        <authorList>
            <person name="Tsai I.J."/>
        </authorList>
    </citation>
    <scope>NUCLEOTIDE SEQUENCE</scope>
    <source>
        <strain evidence="1">Fu6.1</strain>
    </source>
</reference>
<evidence type="ECO:0000313" key="2">
    <source>
        <dbReference type="Proteomes" id="UP001065298"/>
    </source>
</evidence>
<dbReference type="EMBL" id="CM046508">
    <property type="protein sequence ID" value="KAI8666166.1"/>
    <property type="molecule type" value="Genomic_DNA"/>
</dbReference>
<gene>
    <name evidence="1" type="ORF">NCS57_00840600</name>
</gene>
<accession>A0ACC0QV98</accession>
<organism evidence="1 2">
    <name type="scientific">Fusarium keratoplasticum</name>
    <dbReference type="NCBI Taxonomy" id="1328300"/>
    <lineage>
        <taxon>Eukaryota</taxon>
        <taxon>Fungi</taxon>
        <taxon>Dikarya</taxon>
        <taxon>Ascomycota</taxon>
        <taxon>Pezizomycotina</taxon>
        <taxon>Sordariomycetes</taxon>
        <taxon>Hypocreomycetidae</taxon>
        <taxon>Hypocreales</taxon>
        <taxon>Nectriaceae</taxon>
        <taxon>Fusarium</taxon>
        <taxon>Fusarium solani species complex</taxon>
    </lineage>
</organism>